<keyword evidence="1" id="KW-0812">Transmembrane</keyword>
<feature type="transmembrane region" description="Helical" evidence="1">
    <location>
        <begin position="51"/>
        <end position="72"/>
    </location>
</feature>
<organism evidence="2 3">
    <name type="scientific">Streptomyces sp. 900116325</name>
    <dbReference type="NCBI Taxonomy" id="3154295"/>
    <lineage>
        <taxon>Bacteria</taxon>
        <taxon>Bacillati</taxon>
        <taxon>Actinomycetota</taxon>
        <taxon>Actinomycetes</taxon>
        <taxon>Kitasatosporales</taxon>
        <taxon>Streptomycetaceae</taxon>
        <taxon>Streptomyces</taxon>
    </lineage>
</organism>
<evidence type="ECO:0000313" key="3">
    <source>
        <dbReference type="Proteomes" id="UP001550044"/>
    </source>
</evidence>
<gene>
    <name evidence="2" type="ORF">ABZV61_10185</name>
</gene>
<reference evidence="2 3" key="1">
    <citation type="submission" date="2024-06" db="EMBL/GenBank/DDBJ databases">
        <title>The Natural Products Discovery Center: Release of the First 8490 Sequenced Strains for Exploring Actinobacteria Biosynthetic Diversity.</title>
        <authorList>
            <person name="Kalkreuter E."/>
            <person name="Kautsar S.A."/>
            <person name="Yang D."/>
            <person name="Bader C.D."/>
            <person name="Teijaro C.N."/>
            <person name="Fluegel L."/>
            <person name="Davis C.M."/>
            <person name="Simpson J.R."/>
            <person name="Lauterbach L."/>
            <person name="Steele A.D."/>
            <person name="Gui C."/>
            <person name="Meng S."/>
            <person name="Li G."/>
            <person name="Viehrig K."/>
            <person name="Ye F."/>
            <person name="Su P."/>
            <person name="Kiefer A.F."/>
            <person name="Nichols A."/>
            <person name="Cepeda A.J."/>
            <person name="Yan W."/>
            <person name="Fan B."/>
            <person name="Jiang Y."/>
            <person name="Adhikari A."/>
            <person name="Zheng C.-J."/>
            <person name="Schuster L."/>
            <person name="Cowan T.M."/>
            <person name="Smanski M.J."/>
            <person name="Chevrette M.G."/>
            <person name="De Carvalho L.P.S."/>
            <person name="Shen B."/>
        </authorList>
    </citation>
    <scope>NUCLEOTIDE SEQUENCE [LARGE SCALE GENOMIC DNA]</scope>
    <source>
        <strain evidence="2 3">NPDC005137</strain>
    </source>
</reference>
<keyword evidence="1" id="KW-1133">Transmembrane helix</keyword>
<evidence type="ECO:0008006" key="4">
    <source>
        <dbReference type="Google" id="ProtNLM"/>
    </source>
</evidence>
<evidence type="ECO:0000313" key="2">
    <source>
        <dbReference type="EMBL" id="MET8433156.1"/>
    </source>
</evidence>
<dbReference type="Proteomes" id="UP001550044">
    <property type="component" value="Unassembled WGS sequence"/>
</dbReference>
<comment type="caution">
    <text evidence="2">The sequence shown here is derived from an EMBL/GenBank/DDBJ whole genome shotgun (WGS) entry which is preliminary data.</text>
</comment>
<sequence length="106" mass="11955">MRKWLPTAVGVNLLLGIPGVVPVWLLSYFAVNWPLAAVGWTQREPTENDGMLPWLLLGGPVVALFALLWWLANRPLRRRTALDPRLYWPLSALMTLVPSITLMIVL</sequence>
<keyword evidence="3" id="KW-1185">Reference proteome</keyword>
<dbReference type="RefSeq" id="WP_352303603.1">
    <property type="nucleotide sequence ID" value="NZ_JBEOSG010000005.1"/>
</dbReference>
<proteinExistence type="predicted"/>
<feature type="transmembrane region" description="Helical" evidence="1">
    <location>
        <begin position="12"/>
        <end position="31"/>
    </location>
</feature>
<keyword evidence="1" id="KW-0472">Membrane</keyword>
<evidence type="ECO:0000256" key="1">
    <source>
        <dbReference type="SAM" id="Phobius"/>
    </source>
</evidence>
<accession>A0ABV2U6S1</accession>
<feature type="transmembrane region" description="Helical" evidence="1">
    <location>
        <begin position="84"/>
        <end position="105"/>
    </location>
</feature>
<protein>
    <recommendedName>
        <fullName evidence="4">Integral membrane protein</fullName>
    </recommendedName>
</protein>
<name>A0ABV2U6S1_9ACTN</name>
<dbReference type="EMBL" id="JBEXIP010000005">
    <property type="protein sequence ID" value="MET8433156.1"/>
    <property type="molecule type" value="Genomic_DNA"/>
</dbReference>